<dbReference type="PANTHER" id="PTHR48081">
    <property type="entry name" value="AB HYDROLASE SUPERFAMILY PROTEIN C4A8.06C"/>
    <property type="match status" value="1"/>
</dbReference>
<proteinExistence type="predicted"/>
<protein>
    <submittedName>
        <fullName evidence="4">Acetyl esterase/lipase</fullName>
    </submittedName>
</protein>
<feature type="domain" description="BD-FAE-like" evidence="3">
    <location>
        <begin position="147"/>
        <end position="350"/>
    </location>
</feature>
<evidence type="ECO:0000256" key="1">
    <source>
        <dbReference type="ARBA" id="ARBA00022801"/>
    </source>
</evidence>
<dbReference type="Gene3D" id="3.40.50.1820">
    <property type="entry name" value="alpha/beta hydrolase"/>
    <property type="match status" value="1"/>
</dbReference>
<dbReference type="Proteomes" id="UP001519363">
    <property type="component" value="Unassembled WGS sequence"/>
</dbReference>
<organism evidence="4 5">
    <name type="scientific">Crossiella equi</name>
    <dbReference type="NCBI Taxonomy" id="130796"/>
    <lineage>
        <taxon>Bacteria</taxon>
        <taxon>Bacillati</taxon>
        <taxon>Actinomycetota</taxon>
        <taxon>Actinomycetes</taxon>
        <taxon>Pseudonocardiales</taxon>
        <taxon>Pseudonocardiaceae</taxon>
        <taxon>Crossiella</taxon>
    </lineage>
</organism>
<accession>A0ABS5AKF3</accession>
<dbReference type="RefSeq" id="WP_086788298.1">
    <property type="nucleotide sequence ID" value="NZ_JAGIOO010000001.1"/>
</dbReference>
<reference evidence="4 5" key="1">
    <citation type="submission" date="2021-03" db="EMBL/GenBank/DDBJ databases">
        <title>Sequencing the genomes of 1000 actinobacteria strains.</title>
        <authorList>
            <person name="Klenk H.-P."/>
        </authorList>
    </citation>
    <scope>NUCLEOTIDE SEQUENCE [LARGE SCALE GENOMIC DNA]</scope>
    <source>
        <strain evidence="4 5">DSM 44580</strain>
    </source>
</reference>
<gene>
    <name evidence="4" type="ORF">JOF53_005922</name>
</gene>
<dbReference type="SUPFAM" id="SSF53474">
    <property type="entry name" value="alpha/beta-Hydrolases"/>
    <property type="match status" value="1"/>
</dbReference>
<feature type="transmembrane region" description="Helical" evidence="2">
    <location>
        <begin position="76"/>
        <end position="96"/>
    </location>
</feature>
<dbReference type="EMBL" id="JAGIOO010000001">
    <property type="protein sequence ID" value="MBP2477050.1"/>
    <property type="molecule type" value="Genomic_DNA"/>
</dbReference>
<evidence type="ECO:0000256" key="2">
    <source>
        <dbReference type="SAM" id="Phobius"/>
    </source>
</evidence>
<keyword evidence="1" id="KW-0378">Hydrolase</keyword>
<evidence type="ECO:0000313" key="5">
    <source>
        <dbReference type="Proteomes" id="UP001519363"/>
    </source>
</evidence>
<sequence>MPEDRPTPRRGWLLPAVATLFLLLALAAAYLLFLDRQASFAPALVLRAFPLHVLVLGLLAVVVLVLALLRRRVLPVVLASLAVALTVVTGVTPVVAVQDVAGRVGADPGFGEYLANAARVNLGGPRPELTVRYASPGGHGLDLDVWPSVAPDSGKAVLLVHGGAWQSGTRSMTPEWNRLLTSLGFTVFDVEYRMTGDVPPGTAWQATVADTKCALAWVTANAAKYRVDPERISVFGQSAGGHLALMTAYTSGTDAFRPSCDLPEGKVRTAVDFYGPFDLVAFATGPDSSATGREILRTVLGGSVTEQNDRYRQFSPSSYVRPGLPPTLILQGEDDYLMPRSQAHLLDDALGRAGVPRQSVFLPYADHAFDANWGSYQTQVARAAVSGFLRANG</sequence>
<keyword evidence="5" id="KW-1185">Reference proteome</keyword>
<dbReference type="Pfam" id="PF20434">
    <property type="entry name" value="BD-FAE"/>
    <property type="match status" value="1"/>
</dbReference>
<evidence type="ECO:0000313" key="4">
    <source>
        <dbReference type="EMBL" id="MBP2477050.1"/>
    </source>
</evidence>
<comment type="caution">
    <text evidence="4">The sequence shown here is derived from an EMBL/GenBank/DDBJ whole genome shotgun (WGS) entry which is preliminary data.</text>
</comment>
<keyword evidence="2" id="KW-0472">Membrane</keyword>
<keyword evidence="2" id="KW-1133">Transmembrane helix</keyword>
<name>A0ABS5AKF3_9PSEU</name>
<feature type="transmembrane region" description="Helical" evidence="2">
    <location>
        <begin position="45"/>
        <end position="69"/>
    </location>
</feature>
<dbReference type="InterPro" id="IPR029058">
    <property type="entry name" value="AB_hydrolase_fold"/>
</dbReference>
<evidence type="ECO:0000259" key="3">
    <source>
        <dbReference type="Pfam" id="PF20434"/>
    </source>
</evidence>
<dbReference type="InterPro" id="IPR049492">
    <property type="entry name" value="BD-FAE-like_dom"/>
</dbReference>
<keyword evidence="2" id="KW-0812">Transmembrane</keyword>
<feature type="transmembrane region" description="Helical" evidence="2">
    <location>
        <begin position="12"/>
        <end position="33"/>
    </location>
</feature>
<dbReference type="InterPro" id="IPR050300">
    <property type="entry name" value="GDXG_lipolytic_enzyme"/>
</dbReference>